<protein>
    <submittedName>
        <fullName evidence="2">Uncharacterized protein</fullName>
    </submittedName>
</protein>
<dbReference type="OrthoDB" id="5786871at2759"/>
<comment type="caution">
    <text evidence="2">The sequence shown here is derived from an EMBL/GenBank/DDBJ whole genome shotgun (WGS) entry which is preliminary data.</text>
</comment>
<keyword evidence="1" id="KW-0732">Signal</keyword>
<gene>
    <name evidence="2" type="primary">Cni-F35H10.2</name>
    <name evidence="2" type="synonym">Cnig_chr_IV.g14738</name>
    <name evidence="2" type="ORF">B9Z55_014738</name>
</gene>
<accession>A0A2G5U7A5</accession>
<dbReference type="Proteomes" id="UP000230233">
    <property type="component" value="Chromosome IV"/>
</dbReference>
<reference evidence="3" key="1">
    <citation type="submission" date="2017-10" db="EMBL/GenBank/DDBJ databases">
        <title>Rapid genome shrinkage in a self-fertile nematode reveals novel sperm competition proteins.</title>
        <authorList>
            <person name="Yin D."/>
            <person name="Schwarz E.M."/>
            <person name="Thomas C.G."/>
            <person name="Felde R.L."/>
            <person name="Korf I.F."/>
            <person name="Cutter A.D."/>
            <person name="Schartner C.M."/>
            <person name="Ralston E.J."/>
            <person name="Meyer B.J."/>
            <person name="Haag E.S."/>
        </authorList>
    </citation>
    <scope>NUCLEOTIDE SEQUENCE [LARGE SCALE GENOMIC DNA]</scope>
    <source>
        <strain evidence="3">JU1422</strain>
    </source>
</reference>
<evidence type="ECO:0000256" key="1">
    <source>
        <dbReference type="SAM" id="SignalP"/>
    </source>
</evidence>
<sequence>MTMLLRVLLLSLALFGAPCSADNAARYAVHQIMSVVEKAYIHRDITSILYLLDTSFNYTMCGYQGTMSTFKGYLEVQMDSLMDLKFLVDYDNAYIETKDDLETLTFHVDSQALYKDKSRVEGGAVVTAIKKKYTPIFYLSHIHQQCRVTAKRHHRLYRLFTNEDLYDYRK</sequence>
<feature type="signal peptide" evidence="1">
    <location>
        <begin position="1"/>
        <end position="21"/>
    </location>
</feature>
<evidence type="ECO:0000313" key="2">
    <source>
        <dbReference type="EMBL" id="PIC35353.1"/>
    </source>
</evidence>
<dbReference type="EMBL" id="PDUG01000004">
    <property type="protein sequence ID" value="PIC35353.1"/>
    <property type="molecule type" value="Genomic_DNA"/>
</dbReference>
<evidence type="ECO:0000313" key="3">
    <source>
        <dbReference type="Proteomes" id="UP000230233"/>
    </source>
</evidence>
<dbReference type="AlphaFoldDB" id="A0A2G5U7A5"/>
<keyword evidence="3" id="KW-1185">Reference proteome</keyword>
<proteinExistence type="predicted"/>
<feature type="chain" id="PRO_5013855408" evidence="1">
    <location>
        <begin position="22"/>
        <end position="170"/>
    </location>
</feature>
<organism evidence="2 3">
    <name type="scientific">Caenorhabditis nigoni</name>
    <dbReference type="NCBI Taxonomy" id="1611254"/>
    <lineage>
        <taxon>Eukaryota</taxon>
        <taxon>Metazoa</taxon>
        <taxon>Ecdysozoa</taxon>
        <taxon>Nematoda</taxon>
        <taxon>Chromadorea</taxon>
        <taxon>Rhabditida</taxon>
        <taxon>Rhabditina</taxon>
        <taxon>Rhabditomorpha</taxon>
        <taxon>Rhabditoidea</taxon>
        <taxon>Rhabditidae</taxon>
        <taxon>Peloderinae</taxon>
        <taxon>Caenorhabditis</taxon>
    </lineage>
</organism>
<name>A0A2G5U7A5_9PELO</name>